<dbReference type="EMBL" id="JAVDTI010000012">
    <property type="protein sequence ID" value="MDR6809735.1"/>
    <property type="molecule type" value="Genomic_DNA"/>
</dbReference>
<sequence>MQQLNSLQDPFGFDLFVSVEVYEEIIQSLAGLYFQLWFAEQNKPLPLRNSDFAAECLKKSRQIRALRRNYKLHQIAERDEASEHYAKELKTVRATYF</sequence>
<protein>
    <submittedName>
        <fullName evidence="1">Uncharacterized protein</fullName>
    </submittedName>
</protein>
<evidence type="ECO:0000313" key="2">
    <source>
        <dbReference type="Proteomes" id="UP001264980"/>
    </source>
</evidence>
<gene>
    <name evidence="1" type="ORF">J2W84_006811</name>
</gene>
<proteinExistence type="predicted"/>
<organism evidence="1 2">
    <name type="scientific">Dyadobacter fermentans</name>
    <dbReference type="NCBI Taxonomy" id="94254"/>
    <lineage>
        <taxon>Bacteria</taxon>
        <taxon>Pseudomonadati</taxon>
        <taxon>Bacteroidota</taxon>
        <taxon>Cytophagia</taxon>
        <taxon>Cytophagales</taxon>
        <taxon>Spirosomataceae</taxon>
        <taxon>Dyadobacter</taxon>
    </lineage>
</organism>
<dbReference type="Proteomes" id="UP001264980">
    <property type="component" value="Unassembled WGS sequence"/>
</dbReference>
<comment type="caution">
    <text evidence="1">The sequence shown here is derived from an EMBL/GenBank/DDBJ whole genome shotgun (WGS) entry which is preliminary data.</text>
</comment>
<name>A0ABU1R9W3_9BACT</name>
<keyword evidence="2" id="KW-1185">Reference proteome</keyword>
<accession>A0ABU1R9W3</accession>
<reference evidence="1 2" key="1">
    <citation type="submission" date="2023-07" db="EMBL/GenBank/DDBJ databases">
        <title>Sorghum-associated microbial communities from plants grown in Nebraska, USA.</title>
        <authorList>
            <person name="Schachtman D."/>
        </authorList>
    </citation>
    <scope>NUCLEOTIDE SEQUENCE [LARGE SCALE GENOMIC DNA]</scope>
    <source>
        <strain evidence="1 2">BE57</strain>
    </source>
</reference>
<evidence type="ECO:0000313" key="1">
    <source>
        <dbReference type="EMBL" id="MDR6809735.1"/>
    </source>
</evidence>
<dbReference type="RefSeq" id="WP_309993620.1">
    <property type="nucleotide sequence ID" value="NZ_JAVDTI010000012.1"/>
</dbReference>